<dbReference type="EMBL" id="VSWD01000004">
    <property type="protein sequence ID" value="KAK3104525.1"/>
    <property type="molecule type" value="Genomic_DNA"/>
</dbReference>
<proteinExistence type="predicted"/>
<feature type="transmembrane region" description="Helical" evidence="1">
    <location>
        <begin position="53"/>
        <end position="73"/>
    </location>
</feature>
<keyword evidence="1" id="KW-1133">Transmembrane helix</keyword>
<evidence type="ECO:0000256" key="1">
    <source>
        <dbReference type="SAM" id="Phobius"/>
    </source>
</evidence>
<reference evidence="2" key="1">
    <citation type="submission" date="2019-08" db="EMBL/GenBank/DDBJ databases">
        <title>The improved chromosome-level genome for the pearl oyster Pinctada fucata martensii using PacBio sequencing and Hi-C.</title>
        <authorList>
            <person name="Zheng Z."/>
        </authorList>
    </citation>
    <scope>NUCLEOTIDE SEQUENCE</scope>
    <source>
        <strain evidence="2">ZZ-2019</strain>
        <tissue evidence="2">Adductor muscle</tissue>
    </source>
</reference>
<keyword evidence="1" id="KW-0472">Membrane</keyword>
<name>A0AA88YGR5_PINIB</name>
<accession>A0AA88YGR5</accession>
<evidence type="ECO:0000313" key="2">
    <source>
        <dbReference type="EMBL" id="KAK3104525.1"/>
    </source>
</evidence>
<dbReference type="Proteomes" id="UP001186944">
    <property type="component" value="Unassembled WGS sequence"/>
</dbReference>
<keyword evidence="3" id="KW-1185">Reference proteome</keyword>
<sequence>MVQIEALPCSLFTTAAHRAIEGMANQEDGSEQAILRFLEILRKWHKLGFDKEYSLSMVSFRLIIQFLVLYFFLKRMEVIFERTHKSYIASPSNAIKFCWFFPKFEKLLL</sequence>
<organism evidence="2 3">
    <name type="scientific">Pinctada imbricata</name>
    <name type="common">Atlantic pearl-oyster</name>
    <name type="synonym">Pinctada martensii</name>
    <dbReference type="NCBI Taxonomy" id="66713"/>
    <lineage>
        <taxon>Eukaryota</taxon>
        <taxon>Metazoa</taxon>
        <taxon>Spiralia</taxon>
        <taxon>Lophotrochozoa</taxon>
        <taxon>Mollusca</taxon>
        <taxon>Bivalvia</taxon>
        <taxon>Autobranchia</taxon>
        <taxon>Pteriomorphia</taxon>
        <taxon>Pterioida</taxon>
        <taxon>Pterioidea</taxon>
        <taxon>Pteriidae</taxon>
        <taxon>Pinctada</taxon>
    </lineage>
</organism>
<protein>
    <submittedName>
        <fullName evidence="2">Uncharacterized protein</fullName>
    </submittedName>
</protein>
<dbReference type="AlphaFoldDB" id="A0AA88YGR5"/>
<keyword evidence="1" id="KW-0812">Transmembrane</keyword>
<evidence type="ECO:0000313" key="3">
    <source>
        <dbReference type="Proteomes" id="UP001186944"/>
    </source>
</evidence>
<comment type="caution">
    <text evidence="2">The sequence shown here is derived from an EMBL/GenBank/DDBJ whole genome shotgun (WGS) entry which is preliminary data.</text>
</comment>
<gene>
    <name evidence="2" type="ORF">FSP39_004128</name>
</gene>